<gene>
    <name evidence="1" type="ORF">AD945_10040</name>
</gene>
<proteinExistence type="predicted"/>
<sequence length="87" mass="10089">MTSLIVNYFVQEEITRTAGDAQRQTRNVIVPRKMQMSLKVTPDSVEEASTLGIFEVQISIDEAWRPFPEMTMEQARVWMIDILKKTL</sequence>
<dbReference type="AlphaFoldDB" id="A0A149THJ9"/>
<evidence type="ECO:0000313" key="2">
    <source>
        <dbReference type="Proteomes" id="UP000075636"/>
    </source>
</evidence>
<dbReference type="EMBL" id="LHZR01000109">
    <property type="protein sequence ID" value="KXV47384.1"/>
    <property type="molecule type" value="Genomic_DNA"/>
</dbReference>
<accession>A0A149THJ9</accession>
<protein>
    <submittedName>
        <fullName evidence="1">Uncharacterized protein</fullName>
    </submittedName>
</protein>
<comment type="caution">
    <text evidence="1">The sequence shown here is derived from an EMBL/GenBank/DDBJ whole genome shotgun (WGS) entry which is preliminary data.</text>
</comment>
<evidence type="ECO:0000313" key="1">
    <source>
        <dbReference type="EMBL" id="KXV47384.1"/>
    </source>
</evidence>
<dbReference type="PATRIC" id="fig|318683.6.peg.1297"/>
<reference evidence="1 2" key="1">
    <citation type="submission" date="2015-06" db="EMBL/GenBank/DDBJ databases">
        <title>Improved classification and identification of acetic acid bacteria using matrix-assisted laser desorption/ionization time-of-flight mass spectrometry; Gluconobacter nephelii and Gluconobacter uchimurae are later heterotypic synonyms of Gluconobacter japonicus and Gluconobacter oxydans, respectively.</title>
        <authorList>
            <person name="Li L."/>
            <person name="Cleenwerck I."/>
            <person name="De Vuyst L."/>
            <person name="Vandamme P."/>
        </authorList>
    </citation>
    <scope>NUCLEOTIDE SEQUENCE [LARGE SCALE GENOMIC DNA]</scope>
    <source>
        <strain evidence="1 2">LMG 1768</strain>
    </source>
</reference>
<organism evidence="1 2">
    <name type="scientific">Gluconobacter albidus</name>
    <dbReference type="NCBI Taxonomy" id="318683"/>
    <lineage>
        <taxon>Bacteria</taxon>
        <taxon>Pseudomonadati</taxon>
        <taxon>Pseudomonadota</taxon>
        <taxon>Alphaproteobacteria</taxon>
        <taxon>Acetobacterales</taxon>
        <taxon>Acetobacteraceae</taxon>
        <taxon>Gluconobacter</taxon>
    </lineage>
</organism>
<dbReference type="Proteomes" id="UP000075636">
    <property type="component" value="Unassembled WGS sequence"/>
</dbReference>
<dbReference type="RefSeq" id="WP_062108516.1">
    <property type="nucleotide sequence ID" value="NZ_LHZR01000109.1"/>
</dbReference>
<name>A0A149THJ9_9PROT</name>